<dbReference type="AlphaFoldDB" id="A0A0D8B4S9"/>
<dbReference type="InterPro" id="IPR010982">
    <property type="entry name" value="Lambda_DNA-bd_dom_sf"/>
</dbReference>
<dbReference type="SUPFAM" id="SSF47413">
    <property type="entry name" value="lambda repressor-like DNA-binding domains"/>
    <property type="match status" value="1"/>
</dbReference>
<sequence>MVDESAPGTHLQNLRHRRGLTQEALADAAGLSVSTIRKIEQGGSARIETLHILARALDVETSTLFGSASPAPTPDREEDNKLNLLPLRRVLTPVVGIGGAASFTEQPSGEVREADLRAALSEAVRLYHADDFEAVAAMLPRMVRESHWLIDHAASEERPPLLRLRAEIYQLAGWFLTQVRQYDLAYAAIRDAIQDATGAGDPLTAASGAISQAWLFIRQGRFTDAESLARDTASTIEPRMSTASDAELSAWGWLLLRGSAAAIRNNRRDSSDEFLSLAEVAASRVSVIRSPGRYHQYLTTFGPPVVTMKRAEAVMIAGDARGVLRLAETIPQPRTSRYRSDNLSRHLLDVASAHTALRDYGDAADILVHLRKNSPEWLRHQRKGRDVLLTILRTRKRSLSQELRSL</sequence>
<organism evidence="3 4">
    <name type="scientific">Frankia torreyi</name>
    <dbReference type="NCBI Taxonomy" id="1856"/>
    <lineage>
        <taxon>Bacteria</taxon>
        <taxon>Bacillati</taxon>
        <taxon>Actinomycetota</taxon>
        <taxon>Actinomycetes</taxon>
        <taxon>Frankiales</taxon>
        <taxon>Frankiaceae</taxon>
        <taxon>Frankia</taxon>
    </lineage>
</organism>
<dbReference type="PROSITE" id="PS50943">
    <property type="entry name" value="HTH_CROC1"/>
    <property type="match status" value="1"/>
</dbReference>
<dbReference type="PANTHER" id="PTHR46797:SF1">
    <property type="entry name" value="METHYLPHOSPHONATE SYNTHASE"/>
    <property type="match status" value="1"/>
</dbReference>
<dbReference type="Proteomes" id="UP000032545">
    <property type="component" value="Unassembled WGS sequence"/>
</dbReference>
<dbReference type="InterPro" id="IPR001387">
    <property type="entry name" value="Cro/C1-type_HTH"/>
</dbReference>
<evidence type="ECO:0000256" key="1">
    <source>
        <dbReference type="ARBA" id="ARBA00023125"/>
    </source>
</evidence>
<feature type="non-terminal residue" evidence="3">
    <location>
        <position position="406"/>
    </location>
</feature>
<evidence type="ECO:0000259" key="2">
    <source>
        <dbReference type="PROSITE" id="PS50943"/>
    </source>
</evidence>
<evidence type="ECO:0000313" key="3">
    <source>
        <dbReference type="EMBL" id="KJE19278.1"/>
    </source>
</evidence>
<dbReference type="InterPro" id="IPR011990">
    <property type="entry name" value="TPR-like_helical_dom_sf"/>
</dbReference>
<proteinExistence type="predicted"/>
<dbReference type="GO" id="GO:0003700">
    <property type="term" value="F:DNA-binding transcription factor activity"/>
    <property type="evidence" value="ECO:0007669"/>
    <property type="project" value="TreeGrafter"/>
</dbReference>
<dbReference type="PANTHER" id="PTHR46797">
    <property type="entry name" value="HTH-TYPE TRANSCRIPTIONAL REGULATOR"/>
    <property type="match status" value="1"/>
</dbReference>
<dbReference type="GO" id="GO:0003677">
    <property type="term" value="F:DNA binding"/>
    <property type="evidence" value="ECO:0007669"/>
    <property type="project" value="UniProtKB-KW"/>
</dbReference>
<evidence type="ECO:0000313" key="4">
    <source>
        <dbReference type="Proteomes" id="UP000032545"/>
    </source>
</evidence>
<dbReference type="GO" id="GO:0005829">
    <property type="term" value="C:cytosol"/>
    <property type="evidence" value="ECO:0007669"/>
    <property type="project" value="TreeGrafter"/>
</dbReference>
<dbReference type="InterPro" id="IPR050807">
    <property type="entry name" value="TransReg_Diox_bact_type"/>
</dbReference>
<dbReference type="CDD" id="cd00093">
    <property type="entry name" value="HTH_XRE"/>
    <property type="match status" value="1"/>
</dbReference>
<name>A0A0D8B4S9_9ACTN</name>
<reference evidence="3 4" key="2">
    <citation type="journal article" date="2016" name="Genome Announc.">
        <title>Permanent Draft Genome Sequences for Two Variants of Frankia sp. Strain CpI1, the First Frankia Strain Isolated from Root Nodules of Comptonia peregrina.</title>
        <authorList>
            <person name="Oshone R."/>
            <person name="Hurst S.G.IV."/>
            <person name="Abebe-Akele F."/>
            <person name="Simpson S."/>
            <person name="Morris K."/>
            <person name="Thomas W.K."/>
            <person name="Tisa L.S."/>
        </authorList>
    </citation>
    <scope>NUCLEOTIDE SEQUENCE [LARGE SCALE GENOMIC DNA]</scope>
    <source>
        <strain evidence="4">CpI1-S</strain>
    </source>
</reference>
<dbReference type="SUPFAM" id="SSF48452">
    <property type="entry name" value="TPR-like"/>
    <property type="match status" value="1"/>
</dbReference>
<keyword evidence="1" id="KW-0238">DNA-binding</keyword>
<comment type="caution">
    <text evidence="3">The sequence shown here is derived from an EMBL/GenBank/DDBJ whole genome shotgun (WGS) entry which is preliminary data.</text>
</comment>
<dbReference type="Pfam" id="PF01381">
    <property type="entry name" value="HTH_3"/>
    <property type="match status" value="1"/>
</dbReference>
<feature type="domain" description="HTH cro/C1-type" evidence="2">
    <location>
        <begin position="11"/>
        <end position="64"/>
    </location>
</feature>
<dbReference type="SMART" id="SM00530">
    <property type="entry name" value="HTH_XRE"/>
    <property type="match status" value="1"/>
</dbReference>
<protein>
    <submittedName>
        <fullName evidence="3">Putative transcriptional regulator</fullName>
    </submittedName>
</protein>
<accession>A0A0D8B4S9</accession>
<dbReference type="OrthoDB" id="3210663at2"/>
<reference evidence="4" key="1">
    <citation type="submission" date="2015-02" db="EMBL/GenBank/DDBJ databases">
        <title>Draft Genome of Frankia sp. CpI1-S.</title>
        <authorList>
            <person name="Oshone R.T."/>
            <person name="Ngom M."/>
            <person name="Ghodhbane-Gtari F."/>
            <person name="Gtari M."/>
            <person name="Morris K."/>
            <person name="Thomas K."/>
            <person name="Sen A."/>
            <person name="Tisa L.S."/>
        </authorList>
    </citation>
    <scope>NUCLEOTIDE SEQUENCE [LARGE SCALE GENOMIC DNA]</scope>
    <source>
        <strain evidence="4">CpI1-S</strain>
    </source>
</reference>
<dbReference type="RefSeq" id="WP_044888811.1">
    <property type="nucleotide sequence ID" value="NZ_JYFN01000144.1"/>
</dbReference>
<keyword evidence="4" id="KW-1185">Reference proteome</keyword>
<gene>
    <name evidence="3" type="ORF">FF36_06450</name>
</gene>
<dbReference type="Gene3D" id="1.10.260.40">
    <property type="entry name" value="lambda repressor-like DNA-binding domains"/>
    <property type="match status" value="1"/>
</dbReference>
<dbReference type="EMBL" id="JYFN01000144">
    <property type="protein sequence ID" value="KJE19278.1"/>
    <property type="molecule type" value="Genomic_DNA"/>
</dbReference>